<protein>
    <submittedName>
        <fullName evidence="1">Uncharacterized protein</fullName>
    </submittedName>
</protein>
<sequence>MFNVGNKVYTVKLNKEKFKQLDPRVSADLFTELISKYEKSNGISDQSLEQLFILGLEEEKTGKRVPRNEAERHYEKLTDKNGTVELKKLITAIMYRDRPDFFQAINAMKQGVIRRERE</sequence>
<evidence type="ECO:0000313" key="1">
    <source>
        <dbReference type="EMBL" id="MBR8671323.1"/>
    </source>
</evidence>
<accession>A0A941JN13</accession>
<reference evidence="1" key="1">
    <citation type="submission" date="2021-04" db="EMBL/GenBank/DDBJ databases">
        <title>Genomic analysis of electroactive and textile dye degrading Bacillus circulans strain: DC10 isolated from constructed wetland-microbial fuel cells treating textile dye wastewaters.</title>
        <authorList>
            <person name="Patel D.U."/>
            <person name="Desai C.R."/>
        </authorList>
    </citation>
    <scope>NUCLEOTIDE SEQUENCE</scope>
    <source>
        <strain evidence="1">DC10</strain>
    </source>
</reference>
<proteinExistence type="predicted"/>
<organism evidence="1">
    <name type="scientific">Niallia circulans</name>
    <name type="common">Bacillus circulans</name>
    <dbReference type="NCBI Taxonomy" id="1397"/>
    <lineage>
        <taxon>Bacteria</taxon>
        <taxon>Bacillati</taxon>
        <taxon>Bacillota</taxon>
        <taxon>Bacilli</taxon>
        <taxon>Bacillales</taxon>
        <taxon>Bacillaceae</taxon>
        <taxon>Niallia</taxon>
    </lineage>
</organism>
<comment type="caution">
    <text evidence="1">The sequence shown here is derived from an EMBL/GenBank/DDBJ whole genome shotgun (WGS) entry which is preliminary data.</text>
</comment>
<dbReference type="RefSeq" id="WP_212120382.1">
    <property type="nucleotide sequence ID" value="NZ_JAGTPX020000021.1"/>
</dbReference>
<gene>
    <name evidence="1" type="ORF">KD144_17435</name>
</gene>
<name>A0A941JN13_NIACI</name>
<dbReference type="EMBL" id="JAGTPX010000020">
    <property type="protein sequence ID" value="MBR8671323.1"/>
    <property type="molecule type" value="Genomic_DNA"/>
</dbReference>
<dbReference type="AlphaFoldDB" id="A0A941JN13"/>